<evidence type="ECO:0000313" key="2">
    <source>
        <dbReference type="EMBL" id="CAF1296523.1"/>
    </source>
</evidence>
<feature type="compositionally biased region" description="Low complexity" evidence="1">
    <location>
        <begin position="57"/>
        <end position="66"/>
    </location>
</feature>
<protein>
    <submittedName>
        <fullName evidence="2">Uncharacterized protein</fullName>
    </submittedName>
</protein>
<evidence type="ECO:0000256" key="1">
    <source>
        <dbReference type="SAM" id="MobiDB-lite"/>
    </source>
</evidence>
<comment type="caution">
    <text evidence="2">The sequence shown here is derived from an EMBL/GenBank/DDBJ whole genome shotgun (WGS) entry which is preliminary data.</text>
</comment>
<gene>
    <name evidence="2" type="ORF">XAT740_LOCUS28630</name>
</gene>
<proteinExistence type="predicted"/>
<feature type="compositionally biased region" description="Basic and acidic residues" evidence="1">
    <location>
        <begin position="80"/>
        <end position="104"/>
    </location>
</feature>
<reference evidence="2" key="1">
    <citation type="submission" date="2021-02" db="EMBL/GenBank/DDBJ databases">
        <authorList>
            <person name="Nowell W R."/>
        </authorList>
    </citation>
    <scope>NUCLEOTIDE SEQUENCE</scope>
</reference>
<accession>A0A815DFZ7</accession>
<evidence type="ECO:0000313" key="3">
    <source>
        <dbReference type="Proteomes" id="UP000663828"/>
    </source>
</evidence>
<feature type="non-terminal residue" evidence="2">
    <location>
        <position position="1"/>
    </location>
</feature>
<keyword evidence="3" id="KW-1185">Reference proteome</keyword>
<feature type="compositionally biased region" description="Basic and acidic residues" evidence="1">
    <location>
        <begin position="1"/>
        <end position="55"/>
    </location>
</feature>
<dbReference type="Proteomes" id="UP000663828">
    <property type="component" value="Unassembled WGS sequence"/>
</dbReference>
<feature type="region of interest" description="Disordered" evidence="1">
    <location>
        <begin position="1"/>
        <end position="128"/>
    </location>
</feature>
<dbReference type="AlphaFoldDB" id="A0A815DFZ7"/>
<sequence length="128" mass="14583">PDGERPPRPERNHTHPEGGRPGDKDDGDRRPGGKPEREEKNDKHWPSRSNDRENSDSNDVNVNVNVQISRGNPRRKDRRERRSQIEGKDDRRKPEHEGSEKPSKSEGSSRPPPPRPDVTGESSSEQTE</sequence>
<organism evidence="2 3">
    <name type="scientific">Adineta ricciae</name>
    <name type="common">Rotifer</name>
    <dbReference type="NCBI Taxonomy" id="249248"/>
    <lineage>
        <taxon>Eukaryota</taxon>
        <taxon>Metazoa</taxon>
        <taxon>Spiralia</taxon>
        <taxon>Gnathifera</taxon>
        <taxon>Rotifera</taxon>
        <taxon>Eurotatoria</taxon>
        <taxon>Bdelloidea</taxon>
        <taxon>Adinetida</taxon>
        <taxon>Adinetidae</taxon>
        <taxon>Adineta</taxon>
    </lineage>
</organism>
<dbReference type="EMBL" id="CAJNOR010002454">
    <property type="protein sequence ID" value="CAF1296523.1"/>
    <property type="molecule type" value="Genomic_DNA"/>
</dbReference>
<name>A0A815DFZ7_ADIRI</name>